<comment type="caution">
    <text evidence="1">The sequence shown here is derived from an EMBL/GenBank/DDBJ whole genome shotgun (WGS) entry which is preliminary data.</text>
</comment>
<gene>
    <name evidence="1" type="ORF">AL399_08265</name>
</gene>
<dbReference type="PATRIC" id="fig|1702214.3.peg.1620"/>
<proteinExistence type="predicted"/>
<reference evidence="1" key="1">
    <citation type="submission" date="2015-08" db="EMBL/GenBank/DDBJ databases">
        <title>Candidatus Bacteriodes Periocalifornicus.</title>
        <authorList>
            <person name="McLean J.S."/>
            <person name="Kelley S."/>
        </authorList>
    </citation>
    <scope>NUCLEOTIDE SEQUENCE [LARGE SCALE GENOMIC DNA]</scope>
    <source>
        <strain evidence="1">12B</strain>
    </source>
</reference>
<keyword evidence="2" id="KW-1185">Reference proteome</keyword>
<dbReference type="STRING" id="1702214.AL399_08265"/>
<organism evidence="1 2">
    <name type="scientific">Candidatus [Bacteroides] periocalifornicus</name>
    <dbReference type="NCBI Taxonomy" id="1702214"/>
    <lineage>
        <taxon>Bacteria</taxon>
        <taxon>Pseudomonadati</taxon>
        <taxon>Bacteroidota</taxon>
    </lineage>
</organism>
<dbReference type="AlphaFoldDB" id="A0A0Q4B6Q3"/>
<protein>
    <submittedName>
        <fullName evidence="1">Uncharacterized protein</fullName>
    </submittedName>
</protein>
<evidence type="ECO:0000313" key="2">
    <source>
        <dbReference type="Proteomes" id="UP000054172"/>
    </source>
</evidence>
<dbReference type="EMBL" id="LIIK01000050">
    <property type="protein sequence ID" value="KQM08279.1"/>
    <property type="molecule type" value="Genomic_DNA"/>
</dbReference>
<dbReference type="Proteomes" id="UP000054172">
    <property type="component" value="Unassembled WGS sequence"/>
</dbReference>
<evidence type="ECO:0000313" key="1">
    <source>
        <dbReference type="EMBL" id="KQM08279.1"/>
    </source>
</evidence>
<sequence length="64" mass="7330">MTEGWRLTIFEDRNDTACCTVRMGLAAAYSSGWYMAMRELEGCDSWIEGDRGIVILLSIIFKLY</sequence>
<accession>A0A0Q4B6Q3</accession>
<name>A0A0Q4B6Q3_9BACT</name>